<dbReference type="PROSITE" id="PS50042">
    <property type="entry name" value="CNMP_BINDING_3"/>
    <property type="match status" value="1"/>
</dbReference>
<organism evidence="2 3">
    <name type="scientific">Sporomusa sphaeroides DSM 2875</name>
    <dbReference type="NCBI Taxonomy" id="1337886"/>
    <lineage>
        <taxon>Bacteria</taxon>
        <taxon>Bacillati</taxon>
        <taxon>Bacillota</taxon>
        <taxon>Negativicutes</taxon>
        <taxon>Selenomonadales</taxon>
        <taxon>Sporomusaceae</taxon>
        <taxon>Sporomusa</taxon>
    </lineage>
</organism>
<sequence length="390" mass="43412">MTTNKIGIDATEDSLQIHIATQLWEKREIYHLRYQVYVQEMGKSLVPATNSSNLVSDSLDDKSLLMYAKSGNKIIGTTRLTIAAAEDYPADIAETFHMHTFQALSTSLPRPHLALGTKLAIIPEYRNSPVLFYFLAETYRILRKQTVPFFFGGCNPNLISLYERMGFRRFTQNFTDSGYGLLVPLVMVIEDIPHFRAIKSPLYRHARKQTSNSTIPQQFLQAFPETAKHINTQLASRESLWAYVQEKLLVSPYVIPPFINLDSESIMTILASGALFHCASGDCILYPNSLSNDIYILISGTLQATSPAGTRILLPGDHFGSPVLSAQVRQTETVTALTESEVFVLPGQALARYQHLHPQAAEILVSNLTTSRGFAYACASLTEQGGKEND</sequence>
<accession>A0ABM9W1Y2</accession>
<dbReference type="InterPro" id="IPR014710">
    <property type="entry name" value="RmlC-like_jellyroll"/>
</dbReference>
<evidence type="ECO:0000313" key="2">
    <source>
        <dbReference type="EMBL" id="CVK19183.1"/>
    </source>
</evidence>
<dbReference type="SUPFAM" id="SSF51206">
    <property type="entry name" value="cAMP-binding domain-like"/>
    <property type="match status" value="1"/>
</dbReference>
<proteinExistence type="predicted"/>
<evidence type="ECO:0000259" key="1">
    <source>
        <dbReference type="PROSITE" id="PS50042"/>
    </source>
</evidence>
<dbReference type="Pfam" id="PF00027">
    <property type="entry name" value="cNMP_binding"/>
    <property type="match status" value="1"/>
</dbReference>
<dbReference type="Proteomes" id="UP000245702">
    <property type="component" value="Unassembled WGS sequence"/>
</dbReference>
<comment type="caution">
    <text evidence="2">The sequence shown here is derived from an EMBL/GenBank/DDBJ whole genome shotgun (WGS) entry which is preliminary data.</text>
</comment>
<dbReference type="InterPro" id="IPR016181">
    <property type="entry name" value="Acyl_CoA_acyltransferase"/>
</dbReference>
<gene>
    <name evidence="2" type="ORF">SSPH_01831</name>
</gene>
<dbReference type="Pfam" id="PF21926">
    <property type="entry name" value="FeeM"/>
    <property type="match status" value="1"/>
</dbReference>
<dbReference type="Gene3D" id="2.60.120.10">
    <property type="entry name" value="Jelly Rolls"/>
    <property type="match status" value="1"/>
</dbReference>
<dbReference type="SMART" id="SM00100">
    <property type="entry name" value="cNMP"/>
    <property type="match status" value="1"/>
</dbReference>
<evidence type="ECO:0000313" key="3">
    <source>
        <dbReference type="Proteomes" id="UP000245702"/>
    </source>
</evidence>
<feature type="domain" description="Cyclic nucleotide-binding" evidence="1">
    <location>
        <begin position="257"/>
        <end position="352"/>
    </location>
</feature>
<name>A0ABM9W1Y2_9FIRM</name>
<dbReference type="InterPro" id="IPR054597">
    <property type="entry name" value="FeeM_cat"/>
</dbReference>
<dbReference type="InterPro" id="IPR000595">
    <property type="entry name" value="cNMP-bd_dom"/>
</dbReference>
<dbReference type="EMBL" id="FCOW01000008">
    <property type="protein sequence ID" value="CVK19183.1"/>
    <property type="molecule type" value="Genomic_DNA"/>
</dbReference>
<dbReference type="InterPro" id="IPR018490">
    <property type="entry name" value="cNMP-bd_dom_sf"/>
</dbReference>
<keyword evidence="3" id="KW-1185">Reference proteome</keyword>
<protein>
    <submittedName>
        <fullName evidence="2">Cyclic nucleotide-binding domain protein</fullName>
    </submittedName>
</protein>
<dbReference type="CDD" id="cd00038">
    <property type="entry name" value="CAP_ED"/>
    <property type="match status" value="1"/>
</dbReference>
<reference evidence="2 3" key="1">
    <citation type="submission" date="2016-01" db="EMBL/GenBank/DDBJ databases">
        <authorList>
            <person name="Brown R."/>
        </authorList>
    </citation>
    <scope>NUCLEOTIDE SEQUENCE [LARGE SCALE GENOMIC DNA]</scope>
    <source>
        <strain evidence="2">Sporomusa sphaeroides DSM 2875</strain>
    </source>
</reference>
<dbReference type="RefSeq" id="WP_075756238.1">
    <property type="nucleotide sequence ID" value="NZ_CP146991.1"/>
</dbReference>
<dbReference type="Gene3D" id="3.40.630.30">
    <property type="match status" value="1"/>
</dbReference>
<dbReference type="SUPFAM" id="SSF55729">
    <property type="entry name" value="Acyl-CoA N-acyltransferases (Nat)"/>
    <property type="match status" value="1"/>
</dbReference>